<dbReference type="RefSeq" id="WP_160602162.1">
    <property type="nucleotide sequence ID" value="NZ_WTYU01000002.1"/>
</dbReference>
<dbReference type="Gene3D" id="3.40.630.10">
    <property type="entry name" value="Zn peptidases"/>
    <property type="match status" value="1"/>
</dbReference>
<gene>
    <name evidence="8" type="ORF">GRI44_13025</name>
</gene>
<comment type="caution">
    <text evidence="8">The sequence shown here is derived from an EMBL/GenBank/DDBJ whole genome shotgun (WGS) entry which is preliminary data.</text>
</comment>
<dbReference type="NCBIfam" id="NF006596">
    <property type="entry name" value="PRK09133.1"/>
    <property type="match status" value="1"/>
</dbReference>
<dbReference type="EMBL" id="WTYU01000002">
    <property type="protein sequence ID" value="MXP15672.1"/>
    <property type="molecule type" value="Genomic_DNA"/>
</dbReference>
<keyword evidence="6" id="KW-0732">Signal</keyword>
<dbReference type="Pfam" id="PF01546">
    <property type="entry name" value="Peptidase_M20"/>
    <property type="match status" value="1"/>
</dbReference>
<dbReference type="InterPro" id="IPR011650">
    <property type="entry name" value="Peptidase_M20_dimer"/>
</dbReference>
<evidence type="ECO:0000256" key="5">
    <source>
        <dbReference type="ARBA" id="ARBA00022833"/>
    </source>
</evidence>
<dbReference type="Pfam" id="PF07687">
    <property type="entry name" value="M20_dimer"/>
    <property type="match status" value="1"/>
</dbReference>
<feature type="domain" description="Peptidase M20 dimerisation" evidence="7">
    <location>
        <begin position="219"/>
        <end position="365"/>
    </location>
</feature>
<dbReference type="Gene3D" id="1.10.150.900">
    <property type="match status" value="1"/>
</dbReference>
<dbReference type="Proteomes" id="UP000473531">
    <property type="component" value="Unassembled WGS sequence"/>
</dbReference>
<keyword evidence="4 8" id="KW-0378">Hydrolase</keyword>
<evidence type="ECO:0000256" key="6">
    <source>
        <dbReference type="SAM" id="SignalP"/>
    </source>
</evidence>
<evidence type="ECO:0000256" key="1">
    <source>
        <dbReference type="ARBA" id="ARBA00006247"/>
    </source>
</evidence>
<evidence type="ECO:0000313" key="8">
    <source>
        <dbReference type="EMBL" id="MXP15672.1"/>
    </source>
</evidence>
<dbReference type="PANTHER" id="PTHR45962:SF1">
    <property type="entry name" value="N-FATTY-ACYL-AMINO ACID SYNTHASE_HYDROLASE PM20D1"/>
    <property type="match status" value="1"/>
</dbReference>
<keyword evidence="2" id="KW-0645">Protease</keyword>
<dbReference type="InterPro" id="IPR002933">
    <property type="entry name" value="Peptidase_M20"/>
</dbReference>
<organism evidence="8 9">
    <name type="scientific">Allopontixanthobacter confluentis</name>
    <dbReference type="NCBI Taxonomy" id="1849021"/>
    <lineage>
        <taxon>Bacteria</taxon>
        <taxon>Pseudomonadati</taxon>
        <taxon>Pseudomonadota</taxon>
        <taxon>Alphaproteobacteria</taxon>
        <taxon>Sphingomonadales</taxon>
        <taxon>Erythrobacteraceae</taxon>
        <taxon>Allopontixanthobacter</taxon>
    </lineage>
</organism>
<evidence type="ECO:0000259" key="7">
    <source>
        <dbReference type="Pfam" id="PF07687"/>
    </source>
</evidence>
<evidence type="ECO:0000256" key="2">
    <source>
        <dbReference type="ARBA" id="ARBA00022670"/>
    </source>
</evidence>
<dbReference type="GO" id="GO:0008233">
    <property type="term" value="F:peptidase activity"/>
    <property type="evidence" value="ECO:0007669"/>
    <property type="project" value="UniProtKB-KW"/>
</dbReference>
<dbReference type="GO" id="GO:0046872">
    <property type="term" value="F:metal ion binding"/>
    <property type="evidence" value="ECO:0007669"/>
    <property type="project" value="UniProtKB-KW"/>
</dbReference>
<sequence length="471" mass="50224">MRKFVLGALGAGAVILGSAPALAQASPQAEMGTPAQVLELSKAAISLRSVRGDGNQTKAVAQLFSDTLVAGGWSRNDIEITPLDDTAYLIATWHGSDPALGPIVISAHMDVVEAKPEDWERDPFTPVVENGYLYGRGASDTKFDAVLAMVSLIRLRQSGFRPKRSIVIAYSGDEETTMITSKMIAERLKNAKLVLNVDGASGALDEKTGKPAFWSWQGAEKTYADFQLVVTNDGGHSSTPRDDNAIAQLSTALARIAAYRFTPEVNDITRDYFGKAAAFESDPLRAAAMRAFAQDPADKAAIAVLRGDPAMIGKIGTTCVPTMVEGGHALNALPQRATANVNCRIFPGHAKDAIIAELKMVADQPEVQFSEINPEYVVAAPASPFDRDFVAAATRAVHAAFGEIPIIASQASGASDSMWYRALGVPSYGASGNFMKDSDDYSHGLNERVPLGNIAPGMKYYDTLLRELAAK</sequence>
<protein>
    <submittedName>
        <fullName evidence="8">M20/M25/M40 family metallo-hydrolase</fullName>
    </submittedName>
</protein>
<keyword evidence="5" id="KW-0862">Zinc</keyword>
<dbReference type="SUPFAM" id="SSF53187">
    <property type="entry name" value="Zn-dependent exopeptidases"/>
    <property type="match status" value="1"/>
</dbReference>
<feature type="signal peptide" evidence="6">
    <location>
        <begin position="1"/>
        <end position="23"/>
    </location>
</feature>
<keyword evidence="9" id="KW-1185">Reference proteome</keyword>
<evidence type="ECO:0000313" key="9">
    <source>
        <dbReference type="Proteomes" id="UP000473531"/>
    </source>
</evidence>
<name>A0A6L7GI18_9SPHN</name>
<dbReference type="AlphaFoldDB" id="A0A6L7GI18"/>
<dbReference type="PANTHER" id="PTHR45962">
    <property type="entry name" value="N-FATTY-ACYL-AMINO ACID SYNTHASE/HYDROLASE PM20D1"/>
    <property type="match status" value="1"/>
</dbReference>
<reference evidence="8 9" key="1">
    <citation type="submission" date="2019-12" db="EMBL/GenBank/DDBJ databases">
        <title>Genomic-based taxomic classification of the family Erythrobacteraceae.</title>
        <authorList>
            <person name="Xu L."/>
        </authorList>
    </citation>
    <scope>NUCLEOTIDE SEQUENCE [LARGE SCALE GENOMIC DNA]</scope>
    <source>
        <strain evidence="8 9">KCTC 52259</strain>
    </source>
</reference>
<dbReference type="OrthoDB" id="9809784at2"/>
<dbReference type="GO" id="GO:0006508">
    <property type="term" value="P:proteolysis"/>
    <property type="evidence" value="ECO:0007669"/>
    <property type="project" value="UniProtKB-KW"/>
</dbReference>
<accession>A0A6L7GI18</accession>
<feature type="chain" id="PRO_5026764384" evidence="6">
    <location>
        <begin position="24"/>
        <end position="471"/>
    </location>
</feature>
<evidence type="ECO:0000256" key="3">
    <source>
        <dbReference type="ARBA" id="ARBA00022723"/>
    </source>
</evidence>
<proteinExistence type="inferred from homology"/>
<dbReference type="InterPro" id="IPR036264">
    <property type="entry name" value="Bact_exopeptidase_dim_dom"/>
</dbReference>
<keyword evidence="3" id="KW-0479">Metal-binding</keyword>
<dbReference type="SUPFAM" id="SSF55031">
    <property type="entry name" value="Bacterial exopeptidase dimerisation domain"/>
    <property type="match status" value="1"/>
</dbReference>
<comment type="similarity">
    <text evidence="1">Belongs to the peptidase M20A family.</text>
</comment>
<dbReference type="Gene3D" id="3.30.70.360">
    <property type="match status" value="1"/>
</dbReference>
<dbReference type="InterPro" id="IPR047177">
    <property type="entry name" value="Pept_M20A"/>
</dbReference>
<evidence type="ECO:0000256" key="4">
    <source>
        <dbReference type="ARBA" id="ARBA00022801"/>
    </source>
</evidence>